<dbReference type="Proteomes" id="UP000271974">
    <property type="component" value="Unassembled WGS sequence"/>
</dbReference>
<evidence type="ECO:0000313" key="3">
    <source>
        <dbReference type="Proteomes" id="UP000271974"/>
    </source>
</evidence>
<dbReference type="EMBL" id="RQTK01001651">
    <property type="protein sequence ID" value="RUS69532.1"/>
    <property type="molecule type" value="Genomic_DNA"/>
</dbReference>
<feature type="compositionally biased region" description="Low complexity" evidence="1">
    <location>
        <begin position="52"/>
        <end position="69"/>
    </location>
</feature>
<feature type="non-terminal residue" evidence="2">
    <location>
        <position position="1"/>
    </location>
</feature>
<comment type="caution">
    <text evidence="2">The sequence shown here is derived from an EMBL/GenBank/DDBJ whole genome shotgun (WGS) entry which is preliminary data.</text>
</comment>
<name>A0A433SKA4_ELYCH</name>
<organism evidence="2 3">
    <name type="scientific">Elysia chlorotica</name>
    <name type="common">Eastern emerald elysia</name>
    <name type="synonym">Sea slug</name>
    <dbReference type="NCBI Taxonomy" id="188477"/>
    <lineage>
        <taxon>Eukaryota</taxon>
        <taxon>Metazoa</taxon>
        <taxon>Spiralia</taxon>
        <taxon>Lophotrochozoa</taxon>
        <taxon>Mollusca</taxon>
        <taxon>Gastropoda</taxon>
        <taxon>Heterobranchia</taxon>
        <taxon>Euthyneura</taxon>
        <taxon>Panpulmonata</taxon>
        <taxon>Sacoglossa</taxon>
        <taxon>Placobranchoidea</taxon>
        <taxon>Plakobranchidae</taxon>
        <taxon>Elysia</taxon>
    </lineage>
</organism>
<evidence type="ECO:0000256" key="1">
    <source>
        <dbReference type="SAM" id="MobiDB-lite"/>
    </source>
</evidence>
<dbReference type="STRING" id="188477.A0A433SKA4"/>
<feature type="region of interest" description="Disordered" evidence="1">
    <location>
        <begin position="39"/>
        <end position="168"/>
    </location>
</feature>
<dbReference type="AlphaFoldDB" id="A0A433SKA4"/>
<reference evidence="2 3" key="1">
    <citation type="submission" date="2019-01" db="EMBL/GenBank/DDBJ databases">
        <title>A draft genome assembly of the solar-powered sea slug Elysia chlorotica.</title>
        <authorList>
            <person name="Cai H."/>
            <person name="Li Q."/>
            <person name="Fang X."/>
            <person name="Li J."/>
            <person name="Curtis N.E."/>
            <person name="Altenburger A."/>
            <person name="Shibata T."/>
            <person name="Feng M."/>
            <person name="Maeda T."/>
            <person name="Schwartz J.A."/>
            <person name="Shigenobu S."/>
            <person name="Lundholm N."/>
            <person name="Nishiyama T."/>
            <person name="Yang H."/>
            <person name="Hasebe M."/>
            <person name="Li S."/>
            <person name="Pierce S.K."/>
            <person name="Wang J."/>
        </authorList>
    </citation>
    <scope>NUCLEOTIDE SEQUENCE [LARGE SCALE GENOMIC DNA]</scope>
    <source>
        <strain evidence="2">EC2010</strain>
        <tissue evidence="2">Whole organism of an adult</tissue>
    </source>
</reference>
<gene>
    <name evidence="2" type="ORF">EGW08_022705</name>
</gene>
<keyword evidence="3" id="KW-1185">Reference proteome</keyword>
<accession>A0A433SKA4</accession>
<protein>
    <submittedName>
        <fullName evidence="2">Uncharacterized protein</fullName>
    </submittedName>
</protein>
<evidence type="ECO:0000313" key="2">
    <source>
        <dbReference type="EMBL" id="RUS69532.1"/>
    </source>
</evidence>
<proteinExistence type="predicted"/>
<sequence>QPPNGLSGQTTLTSLAAAGGSSSFGGAATAGSSLFSAKTLSATPGTQGGGFTSSAAPAPAGFGSVGSAGTLSGGFSSTPQSSAFVTPASGQSPATPINLTARQPPAFPGLSKAGPPVSNSAPSPAGLFGADKAKPPQSNLSAFTLSKPAAPAQQTPADVTPGPPVESQKSIDARLDSAFTHNIIEEIRDFQEELRQLRSRAQGGIKSVGTREEMQRLKQDTEKMIHFSQEIKSVTK</sequence>
<feature type="non-terminal residue" evidence="2">
    <location>
        <position position="236"/>
    </location>
</feature>
<feature type="compositionally biased region" description="Polar residues" evidence="1">
    <location>
        <begin position="73"/>
        <end position="101"/>
    </location>
</feature>